<dbReference type="EMBL" id="FOXC01000011">
    <property type="protein sequence ID" value="SFP26058.1"/>
    <property type="molecule type" value="Genomic_DNA"/>
</dbReference>
<organism evidence="3 4">
    <name type="scientific">Halolactibacillus halophilus</name>
    <dbReference type="NCBI Taxonomy" id="306540"/>
    <lineage>
        <taxon>Bacteria</taxon>
        <taxon>Bacillati</taxon>
        <taxon>Bacillota</taxon>
        <taxon>Bacilli</taxon>
        <taxon>Bacillales</taxon>
        <taxon>Bacillaceae</taxon>
        <taxon>Halolactibacillus</taxon>
    </lineage>
</organism>
<gene>
    <name evidence="2" type="ORF">HHA03_10080</name>
    <name evidence="3" type="ORF">SAMN05421839_11160</name>
</gene>
<proteinExistence type="predicted"/>
<feature type="transmembrane region" description="Helical" evidence="1">
    <location>
        <begin position="119"/>
        <end position="137"/>
    </location>
</feature>
<feature type="transmembrane region" description="Helical" evidence="1">
    <location>
        <begin position="189"/>
        <end position="207"/>
    </location>
</feature>
<keyword evidence="1" id="KW-0812">Transmembrane</keyword>
<feature type="transmembrane region" description="Helical" evidence="1">
    <location>
        <begin position="165"/>
        <end position="183"/>
    </location>
</feature>
<keyword evidence="1" id="KW-1133">Transmembrane helix</keyword>
<accession>A0A1I5NW70</accession>
<dbReference type="Proteomes" id="UP000242243">
    <property type="component" value="Unassembled WGS sequence"/>
</dbReference>
<keyword evidence="1" id="KW-0472">Membrane</keyword>
<reference evidence="2 5" key="2">
    <citation type="submission" date="2019-07" db="EMBL/GenBank/DDBJ databases">
        <title>Whole genome shotgun sequence of Halolactibacillus halophilus NBRC 100868.</title>
        <authorList>
            <person name="Hosoyama A."/>
            <person name="Uohara A."/>
            <person name="Ohji S."/>
            <person name="Ichikawa N."/>
        </authorList>
    </citation>
    <scope>NUCLEOTIDE SEQUENCE [LARGE SCALE GENOMIC DNA]</scope>
    <source>
        <strain evidence="2 5">NBRC 100868</strain>
    </source>
</reference>
<feature type="transmembrane region" description="Helical" evidence="1">
    <location>
        <begin position="38"/>
        <end position="59"/>
    </location>
</feature>
<dbReference type="Proteomes" id="UP000321547">
    <property type="component" value="Unassembled WGS sequence"/>
</dbReference>
<reference evidence="3 4" key="1">
    <citation type="submission" date="2016-10" db="EMBL/GenBank/DDBJ databases">
        <authorList>
            <person name="de Groot N.N."/>
        </authorList>
    </citation>
    <scope>NUCLEOTIDE SEQUENCE [LARGE SCALE GENOMIC DNA]</scope>
    <source>
        <strain evidence="3 4">DSM 17073</strain>
    </source>
</reference>
<dbReference type="AlphaFoldDB" id="A0A1I5NW70"/>
<evidence type="ECO:0000313" key="3">
    <source>
        <dbReference type="EMBL" id="SFP26058.1"/>
    </source>
</evidence>
<protein>
    <submittedName>
        <fullName evidence="3">Uncharacterized protein</fullName>
    </submittedName>
</protein>
<evidence type="ECO:0000313" key="2">
    <source>
        <dbReference type="EMBL" id="GEM01476.1"/>
    </source>
</evidence>
<dbReference type="RefSeq" id="WP_089831320.1">
    <property type="nucleotide sequence ID" value="NZ_BJWI01000010.1"/>
</dbReference>
<sequence length="212" mass="24984">MFINETIKVATKGRRLELVIFTSSLIIQFYLANTQLHYGSSLTSIAFMLLSSILFRYIIANERFFHNDQPKLTYENVVDYVFSKNICTVVFVFTVFMFVIQMTRYLHNASFNFQNYDHILVYCLMVLGAENLLYGIYQTPVPIYNREGKEEKLTDHKIDWKNIKIQWPSFVMLGLYCVTFLAFDFVPHLLTAMMYYIISVFIFINSLRSVQV</sequence>
<dbReference type="OrthoDB" id="2973294at2"/>
<dbReference type="EMBL" id="BJWI01000010">
    <property type="protein sequence ID" value="GEM01476.1"/>
    <property type="molecule type" value="Genomic_DNA"/>
</dbReference>
<keyword evidence="5" id="KW-1185">Reference proteome</keyword>
<feature type="transmembrane region" description="Helical" evidence="1">
    <location>
        <begin position="80"/>
        <end position="99"/>
    </location>
</feature>
<evidence type="ECO:0000313" key="5">
    <source>
        <dbReference type="Proteomes" id="UP000321547"/>
    </source>
</evidence>
<name>A0A1I5NW70_9BACI</name>
<evidence type="ECO:0000256" key="1">
    <source>
        <dbReference type="SAM" id="Phobius"/>
    </source>
</evidence>
<evidence type="ECO:0000313" key="4">
    <source>
        <dbReference type="Proteomes" id="UP000242243"/>
    </source>
</evidence>
<feature type="transmembrane region" description="Helical" evidence="1">
    <location>
        <begin position="16"/>
        <end position="32"/>
    </location>
</feature>